<comment type="caution">
    <text evidence="13">The sequence shown here is derived from an EMBL/GenBank/DDBJ whole genome shotgun (WGS) entry which is preliminary data.</text>
</comment>
<dbReference type="GO" id="GO:0016139">
    <property type="term" value="P:glycoside catabolic process"/>
    <property type="evidence" value="ECO:0007669"/>
    <property type="project" value="TreeGrafter"/>
</dbReference>
<dbReference type="PANTHER" id="PTHR11452">
    <property type="entry name" value="ALPHA-GALACTOSIDASE/ALPHA-N-ACETYLGALACTOSAMINIDASE"/>
    <property type="match status" value="1"/>
</dbReference>
<evidence type="ECO:0000256" key="1">
    <source>
        <dbReference type="ARBA" id="ARBA00004371"/>
    </source>
</evidence>
<protein>
    <recommendedName>
        <fullName evidence="10">Alpha-galactosidase</fullName>
        <ecNumber evidence="10">3.2.1.-</ecNumber>
    </recommendedName>
</protein>
<dbReference type="Gene3D" id="3.20.20.70">
    <property type="entry name" value="Aldolase class I"/>
    <property type="match status" value="1"/>
</dbReference>
<dbReference type="GO" id="GO:0005764">
    <property type="term" value="C:lysosome"/>
    <property type="evidence" value="ECO:0007669"/>
    <property type="project" value="UniProtKB-SubCell"/>
</dbReference>
<dbReference type="EC" id="3.2.1.-" evidence="10"/>
<evidence type="ECO:0000256" key="11">
    <source>
        <dbReference type="SAM" id="Phobius"/>
    </source>
</evidence>
<keyword evidence="6 10" id="KW-1015">Disulfide bond</keyword>
<keyword evidence="8" id="KW-0458">Lysosome</keyword>
<sequence>MGWLAWERFRCNIDCKADPENCISENLFMTMAKRLAEDGFKNAGYEYIIIDDCWMTTQRDSNGILQADPERFPHGIKYLADYVHSLGLKMGIYQDIGTKTCIGYPGSQGYEKIDVDTFASWDIDYLKLDGCFMDPKEFDTAYPAVTKHLNKTGRPIVYSCSWPAYQVERKMTVNWAAIRDNCNLWRNYGDIQDSYDSITDIINWYAINQDALISAAGPGAWNDPDMLIIGNFGLSIGQCQSQMALWAIMAAPLMMSNDLRNLRPEFKEILLNRDIIEVDQDTLGIQGRQILPANQGQGVEVWRRPIMPVMQIANETWASFAVVCWNRRVDGMPFAFPRQLGFYGLTHPGGYYIKELFTKKEYGLMKADDVLTMQVNPAGGVFMFKATLAIALKDFDPHKAKESDLLRKRFKPAVQEVKRRPKYAKHRALPEDFDGADGGGSDGSFFALKFLAVIVVLAIVVRLAGFRFGPASLLRLSRRLLK</sequence>
<dbReference type="InterPro" id="IPR013780">
    <property type="entry name" value="Glyco_hydro_b"/>
</dbReference>
<dbReference type="Pfam" id="PF16499">
    <property type="entry name" value="Melibiase_2"/>
    <property type="match status" value="1"/>
</dbReference>
<evidence type="ECO:0000313" key="13">
    <source>
        <dbReference type="EMBL" id="OQV13663.1"/>
    </source>
</evidence>
<dbReference type="SUPFAM" id="SSF51011">
    <property type="entry name" value="Glycosyl hydrolase domain"/>
    <property type="match status" value="1"/>
</dbReference>
<keyword evidence="11" id="KW-0472">Membrane</keyword>
<dbReference type="AlphaFoldDB" id="A0A1W0WEV6"/>
<keyword evidence="7" id="KW-0325">Glycoprotein</keyword>
<dbReference type="PROSITE" id="PS00512">
    <property type="entry name" value="ALPHA_GALACTOSIDASE"/>
    <property type="match status" value="1"/>
</dbReference>
<keyword evidence="14" id="KW-1185">Reference proteome</keyword>
<keyword evidence="11" id="KW-1133">Transmembrane helix</keyword>
<evidence type="ECO:0000256" key="4">
    <source>
        <dbReference type="ARBA" id="ARBA00022801"/>
    </source>
</evidence>
<dbReference type="PRINTS" id="PR00740">
    <property type="entry name" value="GLHYDRLASE27"/>
</dbReference>
<proteinExistence type="inferred from homology"/>
<comment type="similarity">
    <text evidence="2 10">Belongs to the glycosyl hydrolase 27 family.</text>
</comment>
<dbReference type="InterPro" id="IPR035373">
    <property type="entry name" value="Melibiase/NAGA_C"/>
</dbReference>
<gene>
    <name evidence="13" type="ORF">BV898_12133</name>
</gene>
<comment type="subcellular location">
    <subcellularLocation>
        <location evidence="1">Lysosome</location>
    </subcellularLocation>
</comment>
<evidence type="ECO:0000256" key="9">
    <source>
        <dbReference type="ARBA" id="ARBA00023295"/>
    </source>
</evidence>
<keyword evidence="4 10" id="KW-0378">Hydrolase</keyword>
<evidence type="ECO:0000256" key="3">
    <source>
        <dbReference type="ARBA" id="ARBA00011738"/>
    </source>
</evidence>
<dbReference type="CDD" id="cd14792">
    <property type="entry name" value="GH27"/>
    <property type="match status" value="1"/>
</dbReference>
<keyword evidence="11" id="KW-0812">Transmembrane</keyword>
<evidence type="ECO:0000313" key="14">
    <source>
        <dbReference type="Proteomes" id="UP000192578"/>
    </source>
</evidence>
<dbReference type="PANTHER" id="PTHR11452:SF83">
    <property type="entry name" value="ALPHA-GALACTOSIDASE"/>
    <property type="match status" value="1"/>
</dbReference>
<dbReference type="GO" id="GO:0004557">
    <property type="term" value="F:alpha-galactosidase activity"/>
    <property type="evidence" value="ECO:0007669"/>
    <property type="project" value="TreeGrafter"/>
</dbReference>
<evidence type="ECO:0000256" key="5">
    <source>
        <dbReference type="ARBA" id="ARBA00023098"/>
    </source>
</evidence>
<feature type="transmembrane region" description="Helical" evidence="11">
    <location>
        <begin position="450"/>
        <end position="469"/>
    </location>
</feature>
<comment type="subunit">
    <text evidence="3 10">Homodimer.</text>
</comment>
<keyword evidence="5" id="KW-0443">Lipid metabolism</keyword>
<dbReference type="InterPro" id="IPR013785">
    <property type="entry name" value="Aldolase_TIM"/>
</dbReference>
<evidence type="ECO:0000256" key="6">
    <source>
        <dbReference type="ARBA" id="ARBA00023157"/>
    </source>
</evidence>
<dbReference type="Gene3D" id="2.60.40.1180">
    <property type="entry name" value="Golgi alpha-mannosidase II"/>
    <property type="match status" value="1"/>
</dbReference>
<dbReference type="GO" id="GO:0009311">
    <property type="term" value="P:oligosaccharide metabolic process"/>
    <property type="evidence" value="ECO:0007669"/>
    <property type="project" value="TreeGrafter"/>
</dbReference>
<organism evidence="13 14">
    <name type="scientific">Hypsibius exemplaris</name>
    <name type="common">Freshwater tardigrade</name>
    <dbReference type="NCBI Taxonomy" id="2072580"/>
    <lineage>
        <taxon>Eukaryota</taxon>
        <taxon>Metazoa</taxon>
        <taxon>Ecdysozoa</taxon>
        <taxon>Tardigrada</taxon>
        <taxon>Eutardigrada</taxon>
        <taxon>Parachela</taxon>
        <taxon>Hypsibioidea</taxon>
        <taxon>Hypsibiidae</taxon>
        <taxon>Hypsibius</taxon>
    </lineage>
</organism>
<dbReference type="InterPro" id="IPR002241">
    <property type="entry name" value="Glyco_hydro_27"/>
</dbReference>
<evidence type="ECO:0000259" key="12">
    <source>
        <dbReference type="Pfam" id="PF17450"/>
    </source>
</evidence>
<dbReference type="GO" id="GO:0016020">
    <property type="term" value="C:membrane"/>
    <property type="evidence" value="ECO:0007669"/>
    <property type="project" value="GOC"/>
</dbReference>
<dbReference type="SUPFAM" id="SSF51445">
    <property type="entry name" value="(Trans)glycosidases"/>
    <property type="match status" value="1"/>
</dbReference>
<evidence type="ECO:0000256" key="8">
    <source>
        <dbReference type="ARBA" id="ARBA00023228"/>
    </source>
</evidence>
<dbReference type="InterPro" id="IPR017853">
    <property type="entry name" value="GH"/>
</dbReference>
<dbReference type="EMBL" id="MTYJ01000119">
    <property type="protein sequence ID" value="OQV13663.1"/>
    <property type="molecule type" value="Genomic_DNA"/>
</dbReference>
<dbReference type="OrthoDB" id="5795902at2759"/>
<accession>A0A1W0WEV6</accession>
<evidence type="ECO:0000256" key="7">
    <source>
        <dbReference type="ARBA" id="ARBA00023180"/>
    </source>
</evidence>
<feature type="domain" description="Alpha galactosidase A C-terminal" evidence="12">
    <location>
        <begin position="284"/>
        <end position="379"/>
    </location>
</feature>
<dbReference type="InterPro" id="IPR000111">
    <property type="entry name" value="Glyco_hydro_27/36_CS"/>
</dbReference>
<evidence type="ECO:0000256" key="2">
    <source>
        <dbReference type="ARBA" id="ARBA00009743"/>
    </source>
</evidence>
<keyword evidence="9 10" id="KW-0326">Glycosidase</keyword>
<name>A0A1W0WEV6_HYPEX</name>
<reference evidence="14" key="1">
    <citation type="submission" date="2017-01" db="EMBL/GenBank/DDBJ databases">
        <title>Comparative genomics of anhydrobiosis in the tardigrade Hypsibius dujardini.</title>
        <authorList>
            <person name="Yoshida Y."/>
            <person name="Koutsovoulos G."/>
            <person name="Laetsch D."/>
            <person name="Stevens L."/>
            <person name="Kumar S."/>
            <person name="Horikawa D."/>
            <person name="Ishino K."/>
            <person name="Komine S."/>
            <person name="Tomita M."/>
            <person name="Blaxter M."/>
            <person name="Arakawa K."/>
        </authorList>
    </citation>
    <scope>NUCLEOTIDE SEQUENCE [LARGE SCALE GENOMIC DNA]</scope>
    <source>
        <strain evidence="14">Z151</strain>
    </source>
</reference>
<dbReference type="GO" id="GO:0019377">
    <property type="term" value="P:glycolipid catabolic process"/>
    <property type="evidence" value="ECO:0007669"/>
    <property type="project" value="UniProtKB-ARBA"/>
</dbReference>
<dbReference type="Proteomes" id="UP000192578">
    <property type="component" value="Unassembled WGS sequence"/>
</dbReference>
<evidence type="ECO:0000256" key="10">
    <source>
        <dbReference type="RuleBase" id="RU361168"/>
    </source>
</evidence>
<dbReference type="Pfam" id="PF17450">
    <property type="entry name" value="Melibiase_2_C"/>
    <property type="match status" value="1"/>
</dbReference>
<dbReference type="FunFam" id="3.20.20.70:FF:000070">
    <property type="entry name" value="Alpha-galactosidase"/>
    <property type="match status" value="1"/>
</dbReference>